<comment type="caution">
    <text evidence="2">The sequence shown here is derived from an EMBL/GenBank/DDBJ whole genome shotgun (WGS) entry which is preliminary data.</text>
</comment>
<feature type="transmembrane region" description="Helical" evidence="1">
    <location>
        <begin position="51"/>
        <end position="69"/>
    </location>
</feature>
<dbReference type="RefSeq" id="WP_406608550.1">
    <property type="nucleotide sequence ID" value="NZ_PFKO01000386.1"/>
</dbReference>
<dbReference type="Pfam" id="PF09527">
    <property type="entry name" value="ATPase_gene1"/>
    <property type="match status" value="1"/>
</dbReference>
<dbReference type="AlphaFoldDB" id="A0A2M7PKN9"/>
<sequence>MREGKNNSGEAPWWQPGMILFGRLSGWIAGPVILAIFLGRWLDEKYGTDPWFFIFLTGGAFLISSFGIVRDSLREIKRIEKESSKKKE</sequence>
<dbReference type="EMBL" id="PFKO01000386">
    <property type="protein sequence ID" value="PIY31095.1"/>
    <property type="molecule type" value="Genomic_DNA"/>
</dbReference>
<name>A0A2M7PKN9_9BACT</name>
<keyword evidence="1" id="KW-1133">Transmembrane helix</keyword>
<organism evidence="2 3">
    <name type="scientific">Candidatus Infernicultor aquiphilus</name>
    <dbReference type="NCBI Taxonomy" id="1805029"/>
    <lineage>
        <taxon>Bacteria</taxon>
        <taxon>Pseudomonadati</taxon>
        <taxon>Atribacterota</taxon>
        <taxon>Candidatus Phoenicimicrobiia</taxon>
        <taxon>Candidatus Pheonicimicrobiales</taxon>
        <taxon>Candidatus Phoenicimicrobiaceae</taxon>
        <taxon>Candidatus Infernicultor</taxon>
    </lineage>
</organism>
<reference evidence="2 3" key="1">
    <citation type="submission" date="2017-09" db="EMBL/GenBank/DDBJ databases">
        <title>Depth-based differentiation of microbial function through sediment-hosted aquifers and enrichment of novel symbionts in the deep terrestrial subsurface.</title>
        <authorList>
            <person name="Probst A.J."/>
            <person name="Ladd B."/>
            <person name="Jarett J.K."/>
            <person name="Geller-Mcgrath D.E."/>
            <person name="Sieber C.M."/>
            <person name="Emerson J.B."/>
            <person name="Anantharaman K."/>
            <person name="Thomas B.C."/>
            <person name="Malmstrom R."/>
            <person name="Stieglmeier M."/>
            <person name="Klingl A."/>
            <person name="Woyke T."/>
            <person name="Ryan C.M."/>
            <person name="Banfield J.F."/>
        </authorList>
    </citation>
    <scope>NUCLEOTIDE SEQUENCE [LARGE SCALE GENOMIC DNA]</scope>
    <source>
        <strain evidence="2">CG_4_10_14_3_um_filter_34_13</strain>
    </source>
</reference>
<proteinExistence type="predicted"/>
<feature type="transmembrane region" description="Helical" evidence="1">
    <location>
        <begin position="20"/>
        <end position="39"/>
    </location>
</feature>
<keyword evidence="1" id="KW-0812">Transmembrane</keyword>
<accession>A0A2M7PKN9</accession>
<evidence type="ECO:0000313" key="3">
    <source>
        <dbReference type="Proteomes" id="UP000230646"/>
    </source>
</evidence>
<dbReference type="Proteomes" id="UP000230646">
    <property type="component" value="Unassembled WGS sequence"/>
</dbReference>
<keyword evidence="1" id="KW-0472">Membrane</keyword>
<dbReference type="InterPro" id="IPR032820">
    <property type="entry name" value="ATPase_put"/>
</dbReference>
<gene>
    <name evidence="2" type="ORF">COZ07_10435</name>
</gene>
<evidence type="ECO:0008006" key="4">
    <source>
        <dbReference type="Google" id="ProtNLM"/>
    </source>
</evidence>
<evidence type="ECO:0000256" key="1">
    <source>
        <dbReference type="SAM" id="Phobius"/>
    </source>
</evidence>
<protein>
    <recommendedName>
        <fullName evidence="4">ATPase F0F1</fullName>
    </recommendedName>
</protein>
<evidence type="ECO:0000313" key="2">
    <source>
        <dbReference type="EMBL" id="PIY31095.1"/>
    </source>
</evidence>